<name>A0ABT4IL73_9EURY</name>
<dbReference type="InterPro" id="IPR000073">
    <property type="entry name" value="AB_hydrolase_1"/>
</dbReference>
<accession>A0ABT4IL73</accession>
<feature type="domain" description="AB hydrolase-1" evidence="3">
    <location>
        <begin position="31"/>
        <end position="287"/>
    </location>
</feature>
<comment type="caution">
    <text evidence="4">The sequence shown here is derived from an EMBL/GenBank/DDBJ whole genome shotgun (WGS) entry which is preliminary data.</text>
</comment>
<proteinExistence type="inferred from homology"/>
<protein>
    <submittedName>
        <fullName evidence="4">Alpha/beta fold hydrolase</fullName>
    </submittedName>
</protein>
<dbReference type="InterPro" id="IPR050261">
    <property type="entry name" value="FrsA_esterase"/>
</dbReference>
<dbReference type="PANTHER" id="PTHR22946:SF9">
    <property type="entry name" value="POLYKETIDE TRANSFERASE AF380"/>
    <property type="match status" value="1"/>
</dbReference>
<evidence type="ECO:0000256" key="2">
    <source>
        <dbReference type="ARBA" id="ARBA00038115"/>
    </source>
</evidence>
<evidence type="ECO:0000259" key="3">
    <source>
        <dbReference type="Pfam" id="PF12697"/>
    </source>
</evidence>
<comment type="similarity">
    <text evidence="2">Belongs to the AB hydrolase superfamily. FUS2 hydrolase family.</text>
</comment>
<dbReference type="Proteomes" id="UP001141336">
    <property type="component" value="Unassembled WGS sequence"/>
</dbReference>
<dbReference type="Pfam" id="PF12697">
    <property type="entry name" value="Abhydrolase_6"/>
    <property type="match status" value="1"/>
</dbReference>
<sequence length="314" mass="35244">MRYVHSPFQSDGLWCDGDLYLPDNVDKPPVLIFVHGLGYPRFAGLMPFICPLLTAGIAVYTFDFRNLTFSEGVLRNLIDPGEQVRDLHAAITHMRALPEVDGERIGLCGVSVSAGHTMITAAEDHQLAGIGCFIPCMDPKSYVLGRGVRFFLPLYLISLLDDISSHLGLSPICIPMKLPVYLFADCESPDFYPGYQIAWKRTGRKFGYDVLTLSLQQRATGKHIVWTNLFPARSILRVLQFQPQIAVPDVQCPALIIAARDDSIVPYASVQSMAERFPEAELVSYEGDHFELGNHKELKEVVVDFFFRKFSENR</sequence>
<dbReference type="InterPro" id="IPR029058">
    <property type="entry name" value="AB_hydrolase_fold"/>
</dbReference>
<evidence type="ECO:0000313" key="4">
    <source>
        <dbReference type="EMBL" id="MCZ0862514.1"/>
    </source>
</evidence>
<dbReference type="SUPFAM" id="SSF53474">
    <property type="entry name" value="alpha/beta-Hydrolases"/>
    <property type="match status" value="1"/>
</dbReference>
<gene>
    <name evidence="4" type="ORF">O0S09_04490</name>
</gene>
<dbReference type="RefSeq" id="WP_268922767.1">
    <property type="nucleotide sequence ID" value="NZ_JAPTGC010000005.1"/>
</dbReference>
<reference evidence="4" key="1">
    <citation type="submission" date="2022-12" db="EMBL/GenBank/DDBJ databases">
        <title>Isolation and characterisation of novel Methanocorpusculum spp. from native Australian herbivores indicates the genus is ancestrally host-associated.</title>
        <authorList>
            <person name="Volmer J.G."/>
            <person name="Soo R.M."/>
            <person name="Evans P.N."/>
            <person name="Hoedt E.C."/>
            <person name="Astorga Alsina A.L."/>
            <person name="Woodcroft B.J."/>
            <person name="Tyson G.W."/>
            <person name="Hugenholtz P."/>
            <person name="Morrison M."/>
        </authorList>
    </citation>
    <scope>NUCLEOTIDE SEQUENCE</scope>
    <source>
        <strain evidence="4">CW153</strain>
    </source>
</reference>
<dbReference type="GO" id="GO:0016787">
    <property type="term" value="F:hydrolase activity"/>
    <property type="evidence" value="ECO:0007669"/>
    <property type="project" value="UniProtKB-KW"/>
</dbReference>
<dbReference type="Gene3D" id="3.40.50.1820">
    <property type="entry name" value="alpha/beta hydrolase"/>
    <property type="match status" value="1"/>
</dbReference>
<organism evidence="4 5">
    <name type="scientific">Methanocorpusculum vombati</name>
    <dbReference type="NCBI Taxonomy" id="3002864"/>
    <lineage>
        <taxon>Archaea</taxon>
        <taxon>Methanobacteriati</taxon>
        <taxon>Methanobacteriota</taxon>
        <taxon>Stenosarchaea group</taxon>
        <taxon>Methanomicrobia</taxon>
        <taxon>Methanomicrobiales</taxon>
        <taxon>Methanocorpusculaceae</taxon>
        <taxon>Methanocorpusculum</taxon>
    </lineage>
</organism>
<dbReference type="EMBL" id="JAPTGC010000005">
    <property type="protein sequence ID" value="MCZ0862514.1"/>
    <property type="molecule type" value="Genomic_DNA"/>
</dbReference>
<evidence type="ECO:0000256" key="1">
    <source>
        <dbReference type="ARBA" id="ARBA00022801"/>
    </source>
</evidence>
<keyword evidence="5" id="KW-1185">Reference proteome</keyword>
<keyword evidence="1 4" id="KW-0378">Hydrolase</keyword>
<dbReference type="PANTHER" id="PTHR22946">
    <property type="entry name" value="DIENELACTONE HYDROLASE DOMAIN-CONTAINING PROTEIN-RELATED"/>
    <property type="match status" value="1"/>
</dbReference>
<evidence type="ECO:0000313" key="5">
    <source>
        <dbReference type="Proteomes" id="UP001141336"/>
    </source>
</evidence>